<sequence length="355" mass="40666">MANLDFNTNEFKERSRRTRNRFFLIVGFIVIGYIVFNTALLDREFDVENKTAEQGSEFDAVWFKRFANLLFFNQNQAEEIDTDYIMPEKEPDRLDILILGIRGEEDENAEEAGALLTDTMMVFSHDQLTKNSSLVSIPRDLYIKTGPGKNKINAAYEYGLLRKEGTDYVKKLISQITGIYIDNVIVADFSSFETLIDRLGGIDITLTRPFKEEGQWGYTFELPAGENHLDGQTALYYVRSRYSTSDFDRAFRQQQVLFAIKDKLTELSALSDPIKTLSIINTLNQNIKTDINIWGMKEIIDLGKEVDTSPAAFKKQVLSTDNLLYQTTGPNEIYILLPQGDNFSQVKQLFQDILK</sequence>
<dbReference type="Pfam" id="PF03816">
    <property type="entry name" value="LytR_cpsA_psr"/>
    <property type="match status" value="1"/>
</dbReference>
<feature type="transmembrane region" description="Helical" evidence="2">
    <location>
        <begin position="22"/>
        <end position="41"/>
    </location>
</feature>
<comment type="similarity">
    <text evidence="1">Belongs to the LytR/CpsA/Psr (LCP) family.</text>
</comment>
<proteinExistence type="inferred from homology"/>
<dbReference type="Gene3D" id="3.40.630.190">
    <property type="entry name" value="LCP protein"/>
    <property type="match status" value="1"/>
</dbReference>
<dbReference type="InterPro" id="IPR050922">
    <property type="entry name" value="LytR/CpsA/Psr_CW_biosynth"/>
</dbReference>
<evidence type="ECO:0000256" key="2">
    <source>
        <dbReference type="SAM" id="Phobius"/>
    </source>
</evidence>
<comment type="caution">
    <text evidence="4">The sequence shown here is derived from an EMBL/GenBank/DDBJ whole genome shotgun (WGS) entry which is preliminary data.</text>
</comment>
<gene>
    <name evidence="4" type="ORF">A3J47_02350</name>
</gene>
<dbReference type="PANTHER" id="PTHR33392:SF6">
    <property type="entry name" value="POLYISOPRENYL-TEICHOIC ACID--PEPTIDOGLYCAN TEICHOIC ACID TRANSFERASE TAGU"/>
    <property type="match status" value="1"/>
</dbReference>
<dbReference type="PANTHER" id="PTHR33392">
    <property type="entry name" value="POLYISOPRENYL-TEICHOIC ACID--PEPTIDOGLYCAN TEICHOIC ACID TRANSFERASE TAGU"/>
    <property type="match status" value="1"/>
</dbReference>
<evidence type="ECO:0000313" key="4">
    <source>
        <dbReference type="EMBL" id="OGN13694.1"/>
    </source>
</evidence>
<accession>A0A1F8FKT0</accession>
<reference evidence="4 5" key="1">
    <citation type="journal article" date="2016" name="Nat. Commun.">
        <title>Thousands of microbial genomes shed light on interconnected biogeochemical processes in an aquifer system.</title>
        <authorList>
            <person name="Anantharaman K."/>
            <person name="Brown C.T."/>
            <person name="Hug L.A."/>
            <person name="Sharon I."/>
            <person name="Castelle C.J."/>
            <person name="Probst A.J."/>
            <person name="Thomas B.C."/>
            <person name="Singh A."/>
            <person name="Wilkins M.J."/>
            <person name="Karaoz U."/>
            <person name="Brodie E.L."/>
            <person name="Williams K.H."/>
            <person name="Hubbard S.S."/>
            <person name="Banfield J.F."/>
        </authorList>
    </citation>
    <scope>NUCLEOTIDE SEQUENCE [LARGE SCALE GENOMIC DNA]</scope>
</reference>
<evidence type="ECO:0000313" key="5">
    <source>
        <dbReference type="Proteomes" id="UP000176581"/>
    </source>
</evidence>
<name>A0A1F8FKT0_9BACT</name>
<organism evidence="4 5">
    <name type="scientific">Candidatus Yanofskybacteria bacterium RIFCSPHIGHO2_02_FULL_43_22</name>
    <dbReference type="NCBI Taxonomy" id="1802681"/>
    <lineage>
        <taxon>Bacteria</taxon>
        <taxon>Candidatus Yanofskyibacteriota</taxon>
    </lineage>
</organism>
<feature type="domain" description="Cell envelope-related transcriptional attenuator" evidence="3">
    <location>
        <begin position="117"/>
        <end position="264"/>
    </location>
</feature>
<dbReference type="Proteomes" id="UP000176581">
    <property type="component" value="Unassembled WGS sequence"/>
</dbReference>
<keyword evidence="2" id="KW-1133">Transmembrane helix</keyword>
<dbReference type="EMBL" id="MGJV01000037">
    <property type="protein sequence ID" value="OGN13694.1"/>
    <property type="molecule type" value="Genomic_DNA"/>
</dbReference>
<keyword evidence="2" id="KW-0472">Membrane</keyword>
<dbReference type="InterPro" id="IPR004474">
    <property type="entry name" value="LytR_CpsA_psr"/>
</dbReference>
<dbReference type="AlphaFoldDB" id="A0A1F8FKT0"/>
<evidence type="ECO:0000256" key="1">
    <source>
        <dbReference type="ARBA" id="ARBA00006068"/>
    </source>
</evidence>
<evidence type="ECO:0000259" key="3">
    <source>
        <dbReference type="Pfam" id="PF03816"/>
    </source>
</evidence>
<dbReference type="NCBIfam" id="TIGR00350">
    <property type="entry name" value="lytR_cpsA_psr"/>
    <property type="match status" value="1"/>
</dbReference>
<keyword evidence="2" id="KW-0812">Transmembrane</keyword>
<protein>
    <recommendedName>
        <fullName evidence="3">Cell envelope-related transcriptional attenuator domain-containing protein</fullName>
    </recommendedName>
</protein>